<dbReference type="OrthoDB" id="411785at2759"/>
<dbReference type="InterPro" id="IPR029063">
    <property type="entry name" value="SAM-dependent_MTases_sf"/>
</dbReference>
<keyword evidence="3" id="KW-1185">Reference proteome</keyword>
<dbReference type="Proteomes" id="UP000326396">
    <property type="component" value="Linkage Group LG1"/>
</dbReference>
<dbReference type="EMBL" id="SZYD01000001">
    <property type="protein sequence ID" value="KAD7479860.1"/>
    <property type="molecule type" value="Genomic_DNA"/>
</dbReference>
<evidence type="ECO:0000256" key="1">
    <source>
        <dbReference type="SAM" id="MobiDB-lite"/>
    </source>
</evidence>
<dbReference type="AlphaFoldDB" id="A0A5N6Q843"/>
<comment type="caution">
    <text evidence="2">The sequence shown here is derived from an EMBL/GenBank/DDBJ whole genome shotgun (WGS) entry which is preliminary data.</text>
</comment>
<reference evidence="2 3" key="1">
    <citation type="submission" date="2019-05" db="EMBL/GenBank/DDBJ databases">
        <title>Mikania micrantha, genome provides insights into the molecular mechanism of rapid growth.</title>
        <authorList>
            <person name="Liu B."/>
        </authorList>
    </citation>
    <scope>NUCLEOTIDE SEQUENCE [LARGE SCALE GENOMIC DNA]</scope>
    <source>
        <strain evidence="2">NLD-2019</strain>
        <tissue evidence="2">Leaf</tissue>
    </source>
</reference>
<feature type="region of interest" description="Disordered" evidence="1">
    <location>
        <begin position="372"/>
        <end position="396"/>
    </location>
</feature>
<organism evidence="2 3">
    <name type="scientific">Mikania micrantha</name>
    <name type="common">bitter vine</name>
    <dbReference type="NCBI Taxonomy" id="192012"/>
    <lineage>
        <taxon>Eukaryota</taxon>
        <taxon>Viridiplantae</taxon>
        <taxon>Streptophyta</taxon>
        <taxon>Embryophyta</taxon>
        <taxon>Tracheophyta</taxon>
        <taxon>Spermatophyta</taxon>
        <taxon>Magnoliopsida</taxon>
        <taxon>eudicotyledons</taxon>
        <taxon>Gunneridae</taxon>
        <taxon>Pentapetalae</taxon>
        <taxon>asterids</taxon>
        <taxon>campanulids</taxon>
        <taxon>Asterales</taxon>
        <taxon>Asteraceae</taxon>
        <taxon>Asteroideae</taxon>
        <taxon>Heliantheae alliance</taxon>
        <taxon>Eupatorieae</taxon>
        <taxon>Mikania</taxon>
    </lineage>
</organism>
<evidence type="ECO:0000313" key="3">
    <source>
        <dbReference type="Proteomes" id="UP000326396"/>
    </source>
</evidence>
<proteinExistence type="predicted"/>
<name>A0A5N6Q843_9ASTR</name>
<evidence type="ECO:0000313" key="2">
    <source>
        <dbReference type="EMBL" id="KAD7479860.1"/>
    </source>
</evidence>
<sequence>MKDTESLHPWKYTQHSFPNPIPGSSFLHTKKLRITFLETGPKPDSVPVVAAVIVPKGREPDHLFCTQEGHISLMNKFYGISRLFLVANKVDIDIYSDFLLSDVDVEDEKAVQSAVNGLLFPLHPRDSGSETTKFLTYKDDIVCRIVRSRARIYPTNLHDVVLDIDKPMMIMKELNFELDFSEIVDTTSMVMLYGLAMVSSSLKSKSVLCIGVIGGFLMNFLAINFEFKVVCVDDDVILVPQYRENFGISLFSQIMQHVSPTLMIEEVNDPGTNKGDHYDALRSRGLVSYKYDALIINMNEFEYGTRTGLTAPPREMIALDMVRKMKAFLYDHGAMLVHVIAPDSVFYLDFLQNLKEVLFKVYKIDLDNDTERGRRSYRRSSEKDEESARHESCEQRRLEVDRSLTGAAPEMAALVFLPSTHTHTVCELHFNRLTKGGARVAGYRVGRKLRRVKERIRALIAGSNLMGARVYGFHPVPAHLGAHMSQVGDRGIDISYQSPG</sequence>
<dbReference type="Gene3D" id="3.40.50.150">
    <property type="entry name" value="Vaccinia Virus protein VP39"/>
    <property type="match status" value="1"/>
</dbReference>
<protein>
    <submittedName>
        <fullName evidence="2">Uncharacterized protein</fullName>
    </submittedName>
</protein>
<accession>A0A5N6Q843</accession>
<gene>
    <name evidence="2" type="ORF">E3N88_02996</name>
</gene>